<accession>A0A369T8L2</accession>
<name>A0A369T8L2_9PROT</name>
<dbReference type="Proteomes" id="UP000253941">
    <property type="component" value="Unassembled WGS sequence"/>
</dbReference>
<sequence>MHGRKRHKHRKETPGKNSRNGAPEEGRVKPRNPLVPLVRRLGHKRQPDKHAYRRHPKHKKHGLD</sequence>
<evidence type="ECO:0000313" key="2">
    <source>
        <dbReference type="EMBL" id="RDD61232.1"/>
    </source>
</evidence>
<comment type="caution">
    <text evidence="2">The sequence shown here is derived from an EMBL/GenBank/DDBJ whole genome shotgun (WGS) entry which is preliminary data.</text>
</comment>
<dbReference type="EMBL" id="QPMH01000014">
    <property type="protein sequence ID" value="RDD61232.1"/>
    <property type="molecule type" value="Genomic_DNA"/>
</dbReference>
<dbReference type="RefSeq" id="WP_114582876.1">
    <property type="nucleotide sequence ID" value="NZ_QPMH01000014.1"/>
</dbReference>
<dbReference type="AlphaFoldDB" id="A0A369T8L2"/>
<reference evidence="2 3" key="1">
    <citation type="submission" date="2018-07" db="EMBL/GenBank/DDBJ databases">
        <title>Venubactetium sediminum gen. nov., sp. nov., isolated from a marine solar saltern.</title>
        <authorList>
            <person name="Wang S."/>
        </authorList>
    </citation>
    <scope>NUCLEOTIDE SEQUENCE [LARGE SCALE GENOMIC DNA]</scope>
    <source>
        <strain evidence="2 3">WD2A32</strain>
    </source>
</reference>
<feature type="compositionally biased region" description="Basic residues" evidence="1">
    <location>
        <begin position="1"/>
        <end position="11"/>
    </location>
</feature>
<evidence type="ECO:0000256" key="1">
    <source>
        <dbReference type="SAM" id="MobiDB-lite"/>
    </source>
</evidence>
<protein>
    <submittedName>
        <fullName evidence="2">Uncharacterized protein</fullName>
    </submittedName>
</protein>
<feature type="compositionally biased region" description="Basic residues" evidence="1">
    <location>
        <begin position="40"/>
        <end position="64"/>
    </location>
</feature>
<feature type="region of interest" description="Disordered" evidence="1">
    <location>
        <begin position="1"/>
        <end position="64"/>
    </location>
</feature>
<evidence type="ECO:0000313" key="3">
    <source>
        <dbReference type="Proteomes" id="UP000253941"/>
    </source>
</evidence>
<organism evidence="2 3">
    <name type="scientific">Ferruginivarius sediminum</name>
    <dbReference type="NCBI Taxonomy" id="2661937"/>
    <lineage>
        <taxon>Bacteria</taxon>
        <taxon>Pseudomonadati</taxon>
        <taxon>Pseudomonadota</taxon>
        <taxon>Alphaproteobacteria</taxon>
        <taxon>Rhodospirillales</taxon>
        <taxon>Rhodospirillaceae</taxon>
        <taxon>Ferruginivarius</taxon>
    </lineage>
</organism>
<gene>
    <name evidence="2" type="ORF">DRB17_14195</name>
</gene>
<proteinExistence type="predicted"/>
<keyword evidence="3" id="KW-1185">Reference proteome</keyword>